<evidence type="ECO:0000313" key="12">
    <source>
        <dbReference type="Proteomes" id="UP000886752"/>
    </source>
</evidence>
<evidence type="ECO:0000256" key="5">
    <source>
        <dbReference type="ARBA" id="ARBA00022692"/>
    </source>
</evidence>
<comment type="caution">
    <text evidence="11">The sequence shown here is derived from an EMBL/GenBank/DDBJ whole genome shotgun (WGS) entry which is preliminary data.</text>
</comment>
<protein>
    <submittedName>
        <fullName evidence="11">Sodium:proton antiporter</fullName>
    </submittedName>
</protein>
<dbReference type="AlphaFoldDB" id="A0A9D1PYH0"/>
<evidence type="ECO:0000256" key="6">
    <source>
        <dbReference type="ARBA" id="ARBA00022989"/>
    </source>
</evidence>
<reference evidence="11" key="1">
    <citation type="journal article" date="2021" name="PeerJ">
        <title>Extensive microbial diversity within the chicken gut microbiome revealed by metagenomics and culture.</title>
        <authorList>
            <person name="Gilroy R."/>
            <person name="Ravi A."/>
            <person name="Getino M."/>
            <person name="Pursley I."/>
            <person name="Horton D.L."/>
            <person name="Alikhan N.F."/>
            <person name="Baker D."/>
            <person name="Gharbi K."/>
            <person name="Hall N."/>
            <person name="Watson M."/>
            <person name="Adriaenssens E.M."/>
            <person name="Foster-Nyarko E."/>
            <person name="Jarju S."/>
            <person name="Secka A."/>
            <person name="Antonio M."/>
            <person name="Oren A."/>
            <person name="Chaudhuri R.R."/>
            <person name="La Ragione R."/>
            <person name="Hildebrand F."/>
            <person name="Pallen M.J."/>
        </authorList>
    </citation>
    <scope>NUCLEOTIDE SEQUENCE</scope>
    <source>
        <strain evidence="11">ChiHecec2B26-446</strain>
    </source>
</reference>
<name>A0A9D1PYH0_9BACT</name>
<dbReference type="PANTHER" id="PTHR33451">
    <property type="entry name" value="MALATE-2H(+)/NA(+)-LACTATE ANTIPORTER"/>
    <property type="match status" value="1"/>
</dbReference>
<feature type="transmembrane region" description="Helical" evidence="9">
    <location>
        <begin position="407"/>
        <end position="424"/>
    </location>
</feature>
<feature type="transmembrane region" description="Helical" evidence="9">
    <location>
        <begin position="292"/>
        <end position="314"/>
    </location>
</feature>
<keyword evidence="4" id="KW-1003">Cell membrane</keyword>
<evidence type="ECO:0000256" key="3">
    <source>
        <dbReference type="ARBA" id="ARBA00022449"/>
    </source>
</evidence>
<feature type="transmembrane region" description="Helical" evidence="9">
    <location>
        <begin position="219"/>
        <end position="238"/>
    </location>
</feature>
<evidence type="ECO:0000256" key="9">
    <source>
        <dbReference type="SAM" id="Phobius"/>
    </source>
</evidence>
<dbReference type="PANTHER" id="PTHR33451:SF3">
    <property type="entry name" value="MALATE-2H(+)_NA(+)-LACTATE ANTIPORTER"/>
    <property type="match status" value="1"/>
</dbReference>
<reference evidence="11" key="2">
    <citation type="submission" date="2021-04" db="EMBL/GenBank/DDBJ databases">
        <authorList>
            <person name="Gilroy R."/>
        </authorList>
    </citation>
    <scope>NUCLEOTIDE SEQUENCE</scope>
    <source>
        <strain evidence="11">ChiHecec2B26-446</strain>
    </source>
</reference>
<accession>A0A9D1PYH0</accession>
<keyword evidence="3" id="KW-0050">Antiport</keyword>
<gene>
    <name evidence="11" type="ORF">H9894_08590</name>
</gene>
<dbReference type="GO" id="GO:0005886">
    <property type="term" value="C:plasma membrane"/>
    <property type="evidence" value="ECO:0007669"/>
    <property type="project" value="UniProtKB-SubCell"/>
</dbReference>
<keyword evidence="2" id="KW-0813">Transport</keyword>
<sequence length="433" mass="45507">MALLVLFLFCILLVGTLLTGHSLLWALGAGYCLFAGYCLSCRLSPGRVFRASLEGIRTVLPILTTFVCIGMLTASWRASGTIAYLVDCSLQLMTPALFLPCAFLANCGLSYLLGSSFATAATMGVISMSVGMALNQPPLLTGGAILSGIYFGDRCSPMSTSALLVSTVTKTNIYANCRTMWATGWPALLASVAAYATGALVLHAEGTIPDTGALFAREYTLNVLTALPALLILVLALCKIHVRTAMLVSTLCALGLCLLLQGTNPADIPGLLLCGYTARDPEVGRLFDGGGISSMLTVAGIVCISSTYAGLFQASDLLHDLKAFLHKRAGRPGSFTGFALAGLVTSAIACNQTLAVLLTWQVTKDLEPDPARLASNLEDSVILLSALVPWSIACVIPLSMLQAPHSAVLAACYLWLVPLSRLILPAPVLTRRS</sequence>
<feature type="transmembrane region" description="Helical" evidence="9">
    <location>
        <begin position="380"/>
        <end position="400"/>
    </location>
</feature>
<feature type="transmembrane region" description="Helical" evidence="9">
    <location>
        <begin position="28"/>
        <end position="44"/>
    </location>
</feature>
<keyword evidence="6 9" id="KW-1133">Transmembrane helix</keyword>
<evidence type="ECO:0000256" key="4">
    <source>
        <dbReference type="ARBA" id="ARBA00022475"/>
    </source>
</evidence>
<feature type="transmembrane region" description="Helical" evidence="9">
    <location>
        <begin position="335"/>
        <end position="360"/>
    </location>
</feature>
<evidence type="ECO:0000256" key="1">
    <source>
        <dbReference type="ARBA" id="ARBA00004651"/>
    </source>
</evidence>
<evidence type="ECO:0000256" key="8">
    <source>
        <dbReference type="ARBA" id="ARBA00038435"/>
    </source>
</evidence>
<organism evidence="11 12">
    <name type="scientific">Candidatus Desulfovibrio intestinipullorum</name>
    <dbReference type="NCBI Taxonomy" id="2838536"/>
    <lineage>
        <taxon>Bacteria</taxon>
        <taxon>Pseudomonadati</taxon>
        <taxon>Thermodesulfobacteriota</taxon>
        <taxon>Desulfovibrionia</taxon>
        <taxon>Desulfovibrionales</taxon>
        <taxon>Desulfovibrionaceae</taxon>
        <taxon>Desulfovibrio</taxon>
    </lineage>
</organism>
<comment type="subcellular location">
    <subcellularLocation>
        <location evidence="1">Cell membrane</location>
        <topology evidence="1">Multi-pass membrane protein</topology>
    </subcellularLocation>
</comment>
<evidence type="ECO:0000259" key="10">
    <source>
        <dbReference type="Pfam" id="PF03553"/>
    </source>
</evidence>
<dbReference type="Pfam" id="PF03553">
    <property type="entry name" value="Na_H_antiporter"/>
    <property type="match status" value="1"/>
</dbReference>
<evidence type="ECO:0000256" key="7">
    <source>
        <dbReference type="ARBA" id="ARBA00023136"/>
    </source>
</evidence>
<dbReference type="GO" id="GO:0015297">
    <property type="term" value="F:antiporter activity"/>
    <property type="evidence" value="ECO:0007669"/>
    <property type="project" value="UniProtKB-KW"/>
</dbReference>
<dbReference type="Proteomes" id="UP000886752">
    <property type="component" value="Unassembled WGS sequence"/>
</dbReference>
<feature type="domain" description="Na+/H+ antiporter NhaC-like C-terminal" evidence="10">
    <location>
        <begin position="148"/>
        <end position="416"/>
    </location>
</feature>
<dbReference type="EMBL" id="DXHV01000075">
    <property type="protein sequence ID" value="HIW01230.1"/>
    <property type="molecule type" value="Genomic_DNA"/>
</dbReference>
<proteinExistence type="inferred from homology"/>
<dbReference type="InterPro" id="IPR052180">
    <property type="entry name" value="NhaC_Na-H+_Antiporter"/>
</dbReference>
<comment type="similarity">
    <text evidence="8">Belongs to the NhaC Na(+)/H(+) (TC 2.A.35) antiporter family.</text>
</comment>
<keyword evidence="7 9" id="KW-0472">Membrane</keyword>
<evidence type="ECO:0000256" key="2">
    <source>
        <dbReference type="ARBA" id="ARBA00022448"/>
    </source>
</evidence>
<feature type="transmembrane region" description="Helical" evidence="9">
    <location>
        <begin position="56"/>
        <end position="76"/>
    </location>
</feature>
<dbReference type="InterPro" id="IPR018461">
    <property type="entry name" value="Na/H_Antiport_NhaC-like_C"/>
</dbReference>
<evidence type="ECO:0000313" key="11">
    <source>
        <dbReference type="EMBL" id="HIW01230.1"/>
    </source>
</evidence>
<keyword evidence="5 9" id="KW-0812">Transmembrane</keyword>